<dbReference type="EMBL" id="JAAGBB010000001">
    <property type="protein sequence ID" value="MBR0662904.1"/>
    <property type="molecule type" value="Genomic_DNA"/>
</dbReference>
<feature type="domain" description="LysM" evidence="3">
    <location>
        <begin position="681"/>
        <end position="727"/>
    </location>
</feature>
<dbReference type="Gene3D" id="3.10.350.10">
    <property type="entry name" value="LysM domain"/>
    <property type="match status" value="1"/>
</dbReference>
<dbReference type="SMART" id="SM00257">
    <property type="entry name" value="LysM"/>
    <property type="match status" value="1"/>
</dbReference>
<dbReference type="InterPro" id="IPR018392">
    <property type="entry name" value="LysM"/>
</dbReference>
<evidence type="ECO:0000259" key="2">
    <source>
        <dbReference type="PROSITE" id="PS51781"/>
    </source>
</evidence>
<evidence type="ECO:0000256" key="1">
    <source>
        <dbReference type="SAM" id="MobiDB-lite"/>
    </source>
</evidence>
<feature type="compositionally biased region" description="Pro residues" evidence="1">
    <location>
        <begin position="735"/>
        <end position="748"/>
    </location>
</feature>
<feature type="compositionally biased region" description="Low complexity" evidence="1">
    <location>
        <begin position="51"/>
        <end position="68"/>
    </location>
</feature>
<proteinExistence type="predicted"/>
<feature type="compositionally biased region" description="Low complexity" evidence="1">
    <location>
        <begin position="570"/>
        <end position="587"/>
    </location>
</feature>
<keyword evidence="5" id="KW-1185">Reference proteome</keyword>
<comment type="caution">
    <text evidence="4">The sequence shown here is derived from an EMBL/GenBank/DDBJ whole genome shotgun (WGS) entry which is preliminary data.</text>
</comment>
<feature type="region of interest" description="Disordered" evidence="1">
    <location>
        <begin position="724"/>
        <end position="857"/>
    </location>
</feature>
<feature type="compositionally biased region" description="Polar residues" evidence="1">
    <location>
        <begin position="91"/>
        <end position="106"/>
    </location>
</feature>
<dbReference type="InterPro" id="IPR036779">
    <property type="entry name" value="LysM_dom_sf"/>
</dbReference>
<dbReference type="CDD" id="cd00118">
    <property type="entry name" value="LysM"/>
    <property type="match status" value="1"/>
</dbReference>
<feature type="region of interest" description="Disordered" evidence="1">
    <location>
        <begin position="1"/>
        <end position="120"/>
    </location>
</feature>
<protein>
    <submittedName>
        <fullName evidence="4">LysM peptidoglycan-binding domain-containing protein</fullName>
    </submittedName>
</protein>
<dbReference type="Pfam" id="PF01476">
    <property type="entry name" value="LysM"/>
    <property type="match status" value="1"/>
</dbReference>
<feature type="domain" description="SH3b" evidence="2">
    <location>
        <begin position="586"/>
        <end position="661"/>
    </location>
</feature>
<feature type="compositionally biased region" description="Low complexity" evidence="1">
    <location>
        <begin position="749"/>
        <end position="817"/>
    </location>
</feature>
<feature type="compositionally biased region" description="Polar residues" evidence="1">
    <location>
        <begin position="1"/>
        <end position="17"/>
    </location>
</feature>
<feature type="compositionally biased region" description="Polar residues" evidence="1">
    <location>
        <begin position="259"/>
        <end position="283"/>
    </location>
</feature>
<dbReference type="Proteomes" id="UP001196870">
    <property type="component" value="Unassembled WGS sequence"/>
</dbReference>
<reference evidence="5" key="1">
    <citation type="journal article" date="2021" name="Syst. Appl. Microbiol.">
        <title>Roseomonas hellenica sp. nov., isolated from roots of wild-growing Alkanna tinctoria.</title>
        <authorList>
            <person name="Rat A."/>
            <person name="Naranjo H.D."/>
            <person name="Lebbe L."/>
            <person name="Cnockaert M."/>
            <person name="Krigas N."/>
            <person name="Grigoriadou K."/>
            <person name="Maloupa E."/>
            <person name="Willems A."/>
        </authorList>
    </citation>
    <scope>NUCLEOTIDE SEQUENCE [LARGE SCALE GENOMIC DNA]</scope>
    <source>
        <strain evidence="5">LMG 31523</strain>
    </source>
</reference>
<dbReference type="PANTHER" id="PTHR48125">
    <property type="entry name" value="LP07818P1"/>
    <property type="match status" value="1"/>
</dbReference>
<dbReference type="PROSITE" id="PS51782">
    <property type="entry name" value="LYSM"/>
    <property type="match status" value="1"/>
</dbReference>
<accession>A0ABS5ERJ1</accession>
<evidence type="ECO:0000259" key="3">
    <source>
        <dbReference type="PROSITE" id="PS51782"/>
    </source>
</evidence>
<dbReference type="PROSITE" id="PS51781">
    <property type="entry name" value="SH3B"/>
    <property type="match status" value="1"/>
</dbReference>
<dbReference type="Pfam" id="PF22322">
    <property type="entry name" value="DUF6973"/>
    <property type="match status" value="1"/>
</dbReference>
<name>A0ABS5ERJ1_9PROT</name>
<feature type="region of interest" description="Disordered" evidence="1">
    <location>
        <begin position="1040"/>
        <end position="1070"/>
    </location>
</feature>
<feature type="region of interest" description="Disordered" evidence="1">
    <location>
        <begin position="251"/>
        <end position="295"/>
    </location>
</feature>
<dbReference type="InterPro" id="IPR054246">
    <property type="entry name" value="DUF6973"/>
</dbReference>
<sequence>MPPLDATSQTNKPDPSESTGGAPPPDTAPDSTAFDAAASEARASNPPPADPSASSGQPAAPAPASQPGAPAPADPSASSSVGQPPAGTAPTDPSASQTTSEPQDPSASGVGDAVNGTVRNGTDPLEAIQRLDSTGDTAQFNATAEGKVLVPVPTPRGVVQVGGKGQYGYNIGVERTGETGQPPSYDVTFDKRLLAGPQIETGKGMTPEGTRVGAELNFGTADRVRMQFDNPEDAARAVQLLERTALAETARDAARLTDPSLSNPAGNPLNGSESSDNNTNAQDSYAPGGDLNPATHLRNFADQVAPSAADQQFLQDHVTGYGQEVSGQLRVRAEAKFGQFGLEGRLDGNTRVMREVTLPQDGQPGTLSYSIENGVELTAKEKVDLTDGLFTGQIFHNNGELGVVANNVVDIGQVNNRLTLSWDLPDSAFAGGGQPFPDADVLGNEALHPDRVSLSTTAEGTIQNPLDPSRTDLVRGESTISLDNPDHHAMELIKGGMRGDIRGALNGLSQDVEASQTAEIVRRDGSQTQTEIGVKVDGIGEAKGSLILELGNDDVVSRATRSTPPPADPTTPTDPADPTDPSQPAQPEQVVVVPHDGLNVRAEPGADAARNGVLSHGTFAQPTGQTATDVEGRPWIEVTSTDTNDRPVTGWVAQEYTQAHPQGAMDATGRMNPELEAAGYREVKVAEGDTVWDIAKREGADFQETVALNQDHLIDPNMIFEGDTVYVPGTGRPPVAEPPAEPPAPPVQDPSGSSDSQPAPSDPSGSSGSQPAPSDPSSSSGSQPAPSDPSSSSGSQPAPTNPTDSQPSDPSSSTGGQPTPPPSDPSSSSGSQPVPTNPTEGQPANTAGRPDIAGIENQYRVASDGNELVDFQAKILGISVPGGSVEGITPTESRLLGNLGPLELNDFKGVVDGAREKAAEVYSGDGHPTPPGIGEENRQSWVYNDGHQDAFRHAYWNATMAKHQGADFAEQYATAHEALPADKVNQTRETMDLYNNEVGRRIQAENPDASDGELATLVQQSIERGEMLVVDSHGNLAWSDQVPVGEHGRAPAGGDRPGGMNVPAGDASES</sequence>
<evidence type="ECO:0000313" key="5">
    <source>
        <dbReference type="Proteomes" id="UP001196870"/>
    </source>
</evidence>
<feature type="region of interest" description="Disordered" evidence="1">
    <location>
        <begin position="553"/>
        <end position="587"/>
    </location>
</feature>
<dbReference type="Gene3D" id="2.30.30.40">
    <property type="entry name" value="SH3 Domains"/>
    <property type="match status" value="1"/>
</dbReference>
<gene>
    <name evidence="4" type="ORF">GXW71_00920</name>
</gene>
<dbReference type="InterPro" id="IPR003646">
    <property type="entry name" value="SH3-like_bac-type"/>
</dbReference>
<dbReference type="PANTHER" id="PTHR48125:SF10">
    <property type="entry name" value="OS12G0136300 PROTEIN"/>
    <property type="match status" value="1"/>
</dbReference>
<organism evidence="4 5">
    <name type="scientific">Plastoroseomonas hellenica</name>
    <dbReference type="NCBI Taxonomy" id="2687306"/>
    <lineage>
        <taxon>Bacteria</taxon>
        <taxon>Pseudomonadati</taxon>
        <taxon>Pseudomonadota</taxon>
        <taxon>Alphaproteobacteria</taxon>
        <taxon>Acetobacterales</taxon>
        <taxon>Acetobacteraceae</taxon>
        <taxon>Plastoroseomonas</taxon>
    </lineage>
</organism>
<evidence type="ECO:0000313" key="4">
    <source>
        <dbReference type="EMBL" id="MBR0662904.1"/>
    </source>
</evidence>
<feature type="compositionally biased region" description="Low complexity" evidence="1">
    <location>
        <begin position="28"/>
        <end position="44"/>
    </location>
</feature>
<dbReference type="RefSeq" id="WP_211850424.1">
    <property type="nucleotide sequence ID" value="NZ_JAAGBB010000001.1"/>
</dbReference>